<dbReference type="InterPro" id="IPR012621">
    <property type="entry name" value="Tom7"/>
</dbReference>
<evidence type="ECO:0000256" key="4">
    <source>
        <dbReference type="ARBA" id="ARBA00022692"/>
    </source>
</evidence>
<evidence type="ECO:0000256" key="8">
    <source>
        <dbReference type="ARBA" id="ARBA00023128"/>
    </source>
</evidence>
<dbReference type="Proteomes" id="UP000264353">
    <property type="component" value="Chromosome A7"/>
</dbReference>
<keyword evidence="9" id="KW-0472">Membrane</keyword>
<dbReference type="GO" id="GO:0005742">
    <property type="term" value="C:mitochondrial outer membrane translocase complex"/>
    <property type="evidence" value="ECO:0007669"/>
    <property type="project" value="InterPro"/>
</dbReference>
<comment type="similarity">
    <text evidence="2">Belongs to the Tom7 family.</text>
</comment>
<evidence type="ECO:0000313" key="12">
    <source>
        <dbReference type="Proteomes" id="UP000264353"/>
    </source>
</evidence>
<evidence type="ECO:0000256" key="10">
    <source>
        <dbReference type="SAM" id="MobiDB-lite"/>
    </source>
</evidence>
<dbReference type="EMBL" id="CM010634">
    <property type="protein sequence ID" value="RID54182.1"/>
    <property type="molecule type" value="Genomic_DNA"/>
</dbReference>
<evidence type="ECO:0000256" key="9">
    <source>
        <dbReference type="ARBA" id="ARBA00023136"/>
    </source>
</evidence>
<comment type="subcellular location">
    <subcellularLocation>
        <location evidence="1">Mitochondrion outer membrane</location>
        <topology evidence="1">Single-pass membrane protein</topology>
    </subcellularLocation>
</comment>
<evidence type="ECO:0000256" key="2">
    <source>
        <dbReference type="ARBA" id="ARBA00010917"/>
    </source>
</evidence>
<sequence length="149" mass="16818">MAFGVDLNLGSPSIGADHRRFASTLETPLAWVCFFFYSMKAFHQSRILLKQKGLVHHSYIRENSKRRRETVRSETMDSTLSLKPRGKGKGSQGASSSNDKSKSQLLKEWTNWSLKKAKVATHYGFIPLIIIVGMNSDPKPHLFQLLTPV</sequence>
<organism evidence="11 12">
    <name type="scientific">Brassica campestris</name>
    <name type="common">Field mustard</name>
    <dbReference type="NCBI Taxonomy" id="3711"/>
    <lineage>
        <taxon>Eukaryota</taxon>
        <taxon>Viridiplantae</taxon>
        <taxon>Streptophyta</taxon>
        <taxon>Embryophyta</taxon>
        <taxon>Tracheophyta</taxon>
        <taxon>Spermatophyta</taxon>
        <taxon>Magnoliopsida</taxon>
        <taxon>eudicotyledons</taxon>
        <taxon>Gunneridae</taxon>
        <taxon>Pentapetalae</taxon>
        <taxon>rosids</taxon>
        <taxon>malvids</taxon>
        <taxon>Brassicales</taxon>
        <taxon>Brassicaceae</taxon>
        <taxon>Brassiceae</taxon>
        <taxon>Brassica</taxon>
    </lineage>
</organism>
<evidence type="ECO:0000256" key="6">
    <source>
        <dbReference type="ARBA" id="ARBA00022927"/>
    </source>
</evidence>
<protein>
    <recommendedName>
        <fullName evidence="13">Mitochondrial import receptor subunit TOM7-1</fullName>
    </recommendedName>
</protein>
<dbReference type="Pfam" id="PF08038">
    <property type="entry name" value="Tom7"/>
    <property type="match status" value="1"/>
</dbReference>
<dbReference type="PANTHER" id="PTHR34944">
    <property type="entry name" value="MITOCHONDRIAL IMPORT RECEPTOR SUBUNIT TOM7"/>
    <property type="match status" value="1"/>
</dbReference>
<keyword evidence="8" id="KW-0496">Mitochondrion</keyword>
<evidence type="ECO:0000256" key="5">
    <source>
        <dbReference type="ARBA" id="ARBA00022787"/>
    </source>
</evidence>
<keyword evidence="4" id="KW-0812">Transmembrane</keyword>
<keyword evidence="5" id="KW-1000">Mitochondrion outer membrane</keyword>
<keyword evidence="7" id="KW-1133">Transmembrane helix</keyword>
<evidence type="ECO:0000313" key="11">
    <source>
        <dbReference type="EMBL" id="RID54182.1"/>
    </source>
</evidence>
<proteinExistence type="inferred from homology"/>
<feature type="region of interest" description="Disordered" evidence="10">
    <location>
        <begin position="65"/>
        <end position="103"/>
    </location>
</feature>
<dbReference type="PANTHER" id="PTHR34944:SF2">
    <property type="entry name" value="MITOCHONDRIAL IMPORT RECEPTOR SUBUNIT TOM7"/>
    <property type="match status" value="1"/>
</dbReference>
<evidence type="ECO:0000256" key="3">
    <source>
        <dbReference type="ARBA" id="ARBA00022448"/>
    </source>
</evidence>
<accession>A0A397YL94</accession>
<keyword evidence="3" id="KW-0813">Transport</keyword>
<reference evidence="11 12" key="1">
    <citation type="submission" date="2018-06" db="EMBL/GenBank/DDBJ databases">
        <title>WGS assembly of Brassica rapa FPsc.</title>
        <authorList>
            <person name="Bowman J."/>
            <person name="Kohchi T."/>
            <person name="Yamato K."/>
            <person name="Jenkins J."/>
            <person name="Shu S."/>
            <person name="Ishizaki K."/>
            <person name="Yamaoka S."/>
            <person name="Nishihama R."/>
            <person name="Nakamura Y."/>
            <person name="Berger F."/>
            <person name="Adam C."/>
            <person name="Aki S."/>
            <person name="Althoff F."/>
            <person name="Araki T."/>
            <person name="Arteaga-Vazquez M."/>
            <person name="Balasubrmanian S."/>
            <person name="Bauer D."/>
            <person name="Boehm C."/>
            <person name="Briginshaw L."/>
            <person name="Caballero-Perez J."/>
            <person name="Catarino B."/>
            <person name="Chen F."/>
            <person name="Chiyoda S."/>
            <person name="Chovatia M."/>
            <person name="Davies K."/>
            <person name="Delmans M."/>
            <person name="Demura T."/>
            <person name="Dierschke T."/>
            <person name="Dolan L."/>
            <person name="Dorantes-Acosta A."/>
            <person name="Eklund D."/>
            <person name="Florent S."/>
            <person name="Flores-Sandoval E."/>
            <person name="Fujiyama A."/>
            <person name="Fukuzawa H."/>
            <person name="Galik B."/>
            <person name="Grimanelli D."/>
            <person name="Grimwood J."/>
            <person name="Grossniklaus U."/>
            <person name="Hamada T."/>
            <person name="Haseloff J."/>
            <person name="Hetherington A."/>
            <person name="Higo A."/>
            <person name="Hirakawa Y."/>
            <person name="Hundley H."/>
            <person name="Ikeda Y."/>
            <person name="Inoue K."/>
            <person name="Inoue S."/>
            <person name="Ishida S."/>
            <person name="Jia Q."/>
            <person name="Kakita M."/>
            <person name="Kanazawa T."/>
            <person name="Kawai Y."/>
            <person name="Kawashima T."/>
            <person name="Kennedy M."/>
            <person name="Kinose K."/>
            <person name="Kinoshita T."/>
            <person name="Kohara Y."/>
            <person name="Koide E."/>
            <person name="Komatsu K."/>
            <person name="Kopischke S."/>
            <person name="Kubo M."/>
            <person name="Kyozuka J."/>
            <person name="Lagercrantz U."/>
            <person name="Lin S."/>
            <person name="Lindquist E."/>
            <person name="Lipzen A."/>
            <person name="Lu C."/>
            <person name="Luna E."/>
            <person name="Martienssen R."/>
            <person name="Minamino N."/>
            <person name="Mizutani M."/>
            <person name="Mizutani M."/>
            <person name="Mochizuki N."/>
            <person name="Monte I."/>
            <person name="Mosher R."/>
            <person name="Nagasaki H."/>
            <person name="Nakagami H."/>
            <person name="Naramoto S."/>
            <person name="Nishitani K."/>
            <person name="Ohtani M."/>
            <person name="Okamoto T."/>
            <person name="Okumura M."/>
            <person name="Phillips J."/>
            <person name="Pollak B."/>
            <person name="Reinders A."/>
            <person name="Roevekamp M."/>
            <person name="Sano R."/>
            <person name="Sawa S."/>
            <person name="Schmid M."/>
            <person name="Shirakawa M."/>
            <person name="Solano R."/>
            <person name="Spunde A."/>
            <person name="Suetsugu N."/>
            <person name="Sugano S."/>
            <person name="Sugiyama A."/>
            <person name="Sun R."/>
            <person name="Suzuki Y."/>
            <person name="Takenaka M."/>
            <person name="Takezawa D."/>
            <person name="Tomogane H."/>
            <person name="Tsuzuki M."/>
            <person name="Ueda T."/>
            <person name="Umeda M."/>
            <person name="Ward J."/>
            <person name="Watanabe Y."/>
            <person name="Yazaki K."/>
            <person name="Yokoyama R."/>
            <person name="Yoshitake Y."/>
            <person name="Yotsui I."/>
            <person name="Zachgo S."/>
            <person name="Schmutz J."/>
        </authorList>
    </citation>
    <scope>NUCLEOTIDE SEQUENCE [LARGE SCALE GENOMIC DNA]</scope>
    <source>
        <strain evidence="12">cv. B-3</strain>
    </source>
</reference>
<evidence type="ECO:0008006" key="13">
    <source>
        <dbReference type="Google" id="ProtNLM"/>
    </source>
</evidence>
<keyword evidence="6" id="KW-0653">Protein transport</keyword>
<evidence type="ECO:0000256" key="7">
    <source>
        <dbReference type="ARBA" id="ARBA00022989"/>
    </source>
</evidence>
<gene>
    <name evidence="11" type="ORF">BRARA_G01522</name>
</gene>
<dbReference type="AlphaFoldDB" id="A0A397YL94"/>
<dbReference type="GO" id="GO:0030150">
    <property type="term" value="P:protein import into mitochondrial matrix"/>
    <property type="evidence" value="ECO:0007669"/>
    <property type="project" value="InterPro"/>
</dbReference>
<evidence type="ECO:0000256" key="1">
    <source>
        <dbReference type="ARBA" id="ARBA00004572"/>
    </source>
</evidence>
<name>A0A397YL94_BRACM</name>